<protein>
    <submittedName>
        <fullName evidence="1">Deazaflavin-dependent oxidoreductase (Nitroreductase family)</fullName>
    </submittedName>
</protein>
<name>A0ABT6KUU6_9MYCO</name>
<dbReference type="InterPro" id="IPR012349">
    <property type="entry name" value="Split_barrel_FMN-bd"/>
</dbReference>
<gene>
    <name evidence="1" type="ORF">M2272_000647</name>
</gene>
<evidence type="ECO:0000313" key="2">
    <source>
        <dbReference type="Proteomes" id="UP001160130"/>
    </source>
</evidence>
<accession>A0ABT6KUU6</accession>
<keyword evidence="2" id="KW-1185">Reference proteome</keyword>
<dbReference type="EMBL" id="JARXVE010000001">
    <property type="protein sequence ID" value="MDH6194026.1"/>
    <property type="molecule type" value="Genomic_DNA"/>
</dbReference>
<proteinExistence type="predicted"/>
<evidence type="ECO:0000313" key="1">
    <source>
        <dbReference type="EMBL" id="MDH6194026.1"/>
    </source>
</evidence>
<dbReference type="Gene3D" id="2.30.110.10">
    <property type="entry name" value="Electron Transport, Fmn-binding Protein, Chain A"/>
    <property type="match status" value="1"/>
</dbReference>
<comment type="caution">
    <text evidence="1">The sequence shown here is derived from an EMBL/GenBank/DDBJ whole genome shotgun (WGS) entry which is preliminary data.</text>
</comment>
<reference evidence="1 2" key="1">
    <citation type="submission" date="2023-04" db="EMBL/GenBank/DDBJ databases">
        <title>Forest soil microbial communities from Buena Vista Peninsula, Colon Province, Panama.</title>
        <authorList>
            <person name="Bouskill N."/>
        </authorList>
    </citation>
    <scope>NUCLEOTIDE SEQUENCE [LARGE SCALE GENOMIC DNA]</scope>
    <source>
        <strain evidence="1 2">AC80</strain>
    </source>
</reference>
<sequence>MSEDTMTPLRDAVRSFNRYALNPVMMCLAGRKHWYASVIRHTGRTSGKHYAKPVVAEQVSGGILIPLPYGTHVDWLRNVRAAGHATVTTAGETLEVTKPEVIDLSQARSELPPGRHWALQRIGVRKAVKLTLVQ</sequence>
<dbReference type="Proteomes" id="UP001160130">
    <property type="component" value="Unassembled WGS sequence"/>
</dbReference>
<dbReference type="RefSeq" id="WP_280830681.1">
    <property type="nucleotide sequence ID" value="NZ_JARXVE010000001.1"/>
</dbReference>
<organism evidence="1 2">
    <name type="scientific">Mycolicibacterium frederiksbergense</name>
    <dbReference type="NCBI Taxonomy" id="117567"/>
    <lineage>
        <taxon>Bacteria</taxon>
        <taxon>Bacillati</taxon>
        <taxon>Actinomycetota</taxon>
        <taxon>Actinomycetes</taxon>
        <taxon>Mycobacteriales</taxon>
        <taxon>Mycobacteriaceae</taxon>
        <taxon>Mycolicibacterium</taxon>
    </lineage>
</organism>